<dbReference type="AlphaFoldDB" id="A0AAQ4EFU2"/>
<sequence length="164" mass="18414">MALRGVLVGDSQLKRLCRSRLRLRPSVETCTFSFSGYDAVRLASAVRRINLLRADFCVVYVGGNDISRPNTSPQEICDNIKALVLQLLRDVAPVVLVVKVLPRWFITADAEVSRSWLNRRHLLNRKLTATLKRMPSVFILNPDVSTDMLVLLYAFGVNSAQKGE</sequence>
<reference evidence="1 2" key="1">
    <citation type="journal article" date="2023" name="Arcadia Sci">
        <title>De novo assembly of a long-read Amblyomma americanum tick genome.</title>
        <authorList>
            <person name="Chou S."/>
            <person name="Poskanzer K.E."/>
            <person name="Rollins M."/>
            <person name="Thuy-Boun P.S."/>
        </authorList>
    </citation>
    <scope>NUCLEOTIDE SEQUENCE [LARGE SCALE GENOMIC DNA]</scope>
    <source>
        <strain evidence="1">F_SG_1</strain>
        <tissue evidence="1">Salivary glands</tissue>
    </source>
</reference>
<dbReference type="InterPro" id="IPR036514">
    <property type="entry name" value="SGNH_hydro_sf"/>
</dbReference>
<protein>
    <submittedName>
        <fullName evidence="1">Uncharacterized protein</fullName>
    </submittedName>
</protein>
<keyword evidence="2" id="KW-1185">Reference proteome</keyword>
<comment type="caution">
    <text evidence="1">The sequence shown here is derived from an EMBL/GenBank/DDBJ whole genome shotgun (WGS) entry which is preliminary data.</text>
</comment>
<proteinExistence type="predicted"/>
<gene>
    <name evidence="1" type="ORF">V5799_011813</name>
</gene>
<accession>A0AAQ4EFU2</accession>
<organism evidence="1 2">
    <name type="scientific">Amblyomma americanum</name>
    <name type="common">Lone star tick</name>
    <dbReference type="NCBI Taxonomy" id="6943"/>
    <lineage>
        <taxon>Eukaryota</taxon>
        <taxon>Metazoa</taxon>
        <taxon>Ecdysozoa</taxon>
        <taxon>Arthropoda</taxon>
        <taxon>Chelicerata</taxon>
        <taxon>Arachnida</taxon>
        <taxon>Acari</taxon>
        <taxon>Parasitiformes</taxon>
        <taxon>Ixodida</taxon>
        <taxon>Ixodoidea</taxon>
        <taxon>Ixodidae</taxon>
        <taxon>Amblyomminae</taxon>
        <taxon>Amblyomma</taxon>
    </lineage>
</organism>
<evidence type="ECO:0000313" key="1">
    <source>
        <dbReference type="EMBL" id="KAK8773657.1"/>
    </source>
</evidence>
<dbReference type="Gene3D" id="3.40.50.1110">
    <property type="entry name" value="SGNH hydrolase"/>
    <property type="match status" value="1"/>
</dbReference>
<dbReference type="EMBL" id="JARKHS020016519">
    <property type="protein sequence ID" value="KAK8773657.1"/>
    <property type="molecule type" value="Genomic_DNA"/>
</dbReference>
<name>A0AAQ4EFU2_AMBAM</name>
<dbReference type="SUPFAM" id="SSF52266">
    <property type="entry name" value="SGNH hydrolase"/>
    <property type="match status" value="1"/>
</dbReference>
<evidence type="ECO:0000313" key="2">
    <source>
        <dbReference type="Proteomes" id="UP001321473"/>
    </source>
</evidence>
<dbReference type="Proteomes" id="UP001321473">
    <property type="component" value="Unassembled WGS sequence"/>
</dbReference>